<dbReference type="Pfam" id="PF06421">
    <property type="entry name" value="LepA_C"/>
    <property type="match status" value="1"/>
</dbReference>
<dbReference type="InterPro" id="IPR004161">
    <property type="entry name" value="EFTu-like_2"/>
</dbReference>
<organism evidence="14 15">
    <name type="scientific">Stomatobaculum longum</name>
    <dbReference type="NCBI Taxonomy" id="796942"/>
    <lineage>
        <taxon>Bacteria</taxon>
        <taxon>Bacillati</taxon>
        <taxon>Bacillota</taxon>
        <taxon>Clostridia</taxon>
        <taxon>Lachnospirales</taxon>
        <taxon>Lachnospiraceae</taxon>
        <taxon>Stomatobaculum</taxon>
    </lineage>
</organism>
<dbReference type="GO" id="GO:0003924">
    <property type="term" value="F:GTPase activity"/>
    <property type="evidence" value="ECO:0007669"/>
    <property type="project" value="UniProtKB-UniRule"/>
</dbReference>
<dbReference type="InterPro" id="IPR000640">
    <property type="entry name" value="EFG_V-like"/>
</dbReference>
<dbReference type="GO" id="GO:0005886">
    <property type="term" value="C:plasma membrane"/>
    <property type="evidence" value="ECO:0007669"/>
    <property type="project" value="UniProtKB-SubCell"/>
</dbReference>
<accession>A0AA37DGL5</accession>
<dbReference type="AlphaFoldDB" id="A0AA37DGL5"/>
<evidence type="ECO:0000256" key="3">
    <source>
        <dbReference type="ARBA" id="ARBA00022741"/>
    </source>
</evidence>
<dbReference type="Proteomes" id="UP000018466">
    <property type="component" value="Unassembled WGS sequence"/>
</dbReference>
<dbReference type="Gene3D" id="2.40.30.10">
    <property type="entry name" value="Translation factors"/>
    <property type="match status" value="1"/>
</dbReference>
<comment type="similarity">
    <text evidence="1 12">Belongs to the TRAFAC class translation factor GTPase superfamily. Classic translation factor GTPase family. LepA subfamily.</text>
</comment>
<dbReference type="FunFam" id="3.30.70.2570:FF:000001">
    <property type="entry name" value="Translation factor GUF1, mitochondrial"/>
    <property type="match status" value="1"/>
</dbReference>
<dbReference type="InterPro" id="IPR006297">
    <property type="entry name" value="EF-4"/>
</dbReference>
<dbReference type="Gene3D" id="3.30.70.870">
    <property type="entry name" value="Elongation Factor G (Translational Gtpase), domain 3"/>
    <property type="match status" value="1"/>
</dbReference>
<dbReference type="EMBL" id="AGEL01000006">
    <property type="protein sequence ID" value="EHO17250.1"/>
    <property type="molecule type" value="Genomic_DNA"/>
</dbReference>
<keyword evidence="15" id="KW-1185">Reference proteome</keyword>
<dbReference type="SUPFAM" id="SSF54980">
    <property type="entry name" value="EF-G C-terminal domain-like"/>
    <property type="match status" value="2"/>
</dbReference>
<keyword evidence="3 12" id="KW-0547">Nucleotide-binding</keyword>
<keyword evidence="5 12" id="KW-0648">Protein biosynthesis</keyword>
<dbReference type="SUPFAM" id="SSF52540">
    <property type="entry name" value="P-loop containing nucleoside triphosphate hydrolases"/>
    <property type="match status" value="1"/>
</dbReference>
<dbReference type="HAMAP" id="MF_00071">
    <property type="entry name" value="LepA"/>
    <property type="match status" value="1"/>
</dbReference>
<evidence type="ECO:0000313" key="15">
    <source>
        <dbReference type="Proteomes" id="UP000018466"/>
    </source>
</evidence>
<dbReference type="FunFam" id="3.40.50.300:FF:000078">
    <property type="entry name" value="Elongation factor 4"/>
    <property type="match status" value="1"/>
</dbReference>
<keyword evidence="7 12" id="KW-0472">Membrane</keyword>
<reference evidence="14 15" key="1">
    <citation type="submission" date="2011-10" db="EMBL/GenBank/DDBJ databases">
        <title>The Genome Sequence of Lachnospiraceae bacterium ACC2.</title>
        <authorList>
            <consortium name="The Broad Institute Genome Sequencing Platform"/>
            <person name="Earl A."/>
            <person name="Ward D."/>
            <person name="Feldgarden M."/>
            <person name="Gevers D."/>
            <person name="Sizova M."/>
            <person name="Hazen A."/>
            <person name="Epstein S."/>
            <person name="Young S.K."/>
            <person name="Zeng Q."/>
            <person name="Gargeya S."/>
            <person name="Fitzgerald M."/>
            <person name="Haas B."/>
            <person name="Abouelleil A."/>
            <person name="Alvarado L."/>
            <person name="Arachchi H.M."/>
            <person name="Berlin A."/>
            <person name="Brown A."/>
            <person name="Chapman S.B."/>
            <person name="Chen Z."/>
            <person name="Dunbar C."/>
            <person name="Freedman E."/>
            <person name="Gearin G."/>
            <person name="Goldberg J."/>
            <person name="Griggs A."/>
            <person name="Gujja S."/>
            <person name="Heiman D."/>
            <person name="Howarth C."/>
            <person name="Larson L."/>
            <person name="Lui A."/>
            <person name="MacDonald P.J.P."/>
            <person name="Montmayeur A."/>
            <person name="Murphy C."/>
            <person name="Neiman D."/>
            <person name="Pearson M."/>
            <person name="Priest M."/>
            <person name="Roberts A."/>
            <person name="Saif S."/>
            <person name="Shea T."/>
            <person name="Shenoy N."/>
            <person name="Sisk P."/>
            <person name="Stolte C."/>
            <person name="Sykes S."/>
            <person name="Wortman J."/>
            <person name="Nusbaum C."/>
            <person name="Birren B."/>
        </authorList>
    </citation>
    <scope>NUCLEOTIDE SEQUENCE [LARGE SCALE GENOMIC DNA]</scope>
    <source>
        <strain evidence="14 15">ACC2</strain>
    </source>
</reference>
<dbReference type="PANTHER" id="PTHR43512:SF4">
    <property type="entry name" value="TRANSLATION FACTOR GUF1 HOMOLOG, CHLOROPLASTIC"/>
    <property type="match status" value="1"/>
</dbReference>
<evidence type="ECO:0000256" key="5">
    <source>
        <dbReference type="ARBA" id="ARBA00022917"/>
    </source>
</evidence>
<dbReference type="InterPro" id="IPR035654">
    <property type="entry name" value="LepA_IV"/>
</dbReference>
<evidence type="ECO:0000313" key="14">
    <source>
        <dbReference type="EMBL" id="EHO17250.1"/>
    </source>
</evidence>
<evidence type="ECO:0000256" key="2">
    <source>
        <dbReference type="ARBA" id="ARBA00022475"/>
    </source>
</evidence>
<evidence type="ECO:0000256" key="9">
    <source>
        <dbReference type="ARBA" id="ARBA00057626"/>
    </source>
</evidence>
<dbReference type="Pfam" id="PF00009">
    <property type="entry name" value="GTP_EFTU"/>
    <property type="match status" value="1"/>
</dbReference>
<dbReference type="InterPro" id="IPR031157">
    <property type="entry name" value="G_TR_CS"/>
</dbReference>
<dbReference type="GO" id="GO:0005525">
    <property type="term" value="F:GTP binding"/>
    <property type="evidence" value="ECO:0007669"/>
    <property type="project" value="UniProtKB-UniRule"/>
</dbReference>
<dbReference type="GeneID" id="86940619"/>
<dbReference type="GO" id="GO:0043022">
    <property type="term" value="F:ribosome binding"/>
    <property type="evidence" value="ECO:0007669"/>
    <property type="project" value="UniProtKB-UniRule"/>
</dbReference>
<dbReference type="InterPro" id="IPR000795">
    <property type="entry name" value="T_Tr_GTP-bd_dom"/>
</dbReference>
<dbReference type="FunFam" id="3.30.70.240:FF:000007">
    <property type="entry name" value="Translation factor GUF1, mitochondrial"/>
    <property type="match status" value="1"/>
</dbReference>
<feature type="domain" description="Tr-type G" evidence="13">
    <location>
        <begin position="7"/>
        <end position="189"/>
    </location>
</feature>
<evidence type="ECO:0000256" key="12">
    <source>
        <dbReference type="HAMAP-Rule" id="MF_00071"/>
    </source>
</evidence>
<dbReference type="PRINTS" id="PR00315">
    <property type="entry name" value="ELONGATNFCT"/>
</dbReference>
<dbReference type="NCBIfam" id="TIGR01393">
    <property type="entry name" value="lepA"/>
    <property type="match status" value="1"/>
</dbReference>
<dbReference type="InterPro" id="IPR005225">
    <property type="entry name" value="Small_GTP-bd"/>
</dbReference>
<evidence type="ECO:0000256" key="6">
    <source>
        <dbReference type="ARBA" id="ARBA00023134"/>
    </source>
</evidence>
<comment type="subcellular location">
    <subcellularLocation>
        <location evidence="12">Cell membrane</location>
        <topology evidence="12">Peripheral membrane protein</topology>
        <orientation evidence="12">Cytoplasmic side</orientation>
    </subcellularLocation>
</comment>
<dbReference type="CDD" id="cd16260">
    <property type="entry name" value="EF4_III"/>
    <property type="match status" value="1"/>
</dbReference>
<feature type="binding site" evidence="12">
    <location>
        <begin position="136"/>
        <end position="139"/>
    </location>
    <ligand>
        <name>GTP</name>
        <dbReference type="ChEBI" id="CHEBI:37565"/>
    </ligand>
</feature>
<dbReference type="PROSITE" id="PS51722">
    <property type="entry name" value="G_TR_2"/>
    <property type="match status" value="1"/>
</dbReference>
<feature type="binding site" evidence="12">
    <location>
        <begin position="19"/>
        <end position="24"/>
    </location>
    <ligand>
        <name>GTP</name>
        <dbReference type="ChEBI" id="CHEBI:37565"/>
    </ligand>
</feature>
<dbReference type="Pfam" id="PF00679">
    <property type="entry name" value="EFG_C"/>
    <property type="match status" value="1"/>
</dbReference>
<dbReference type="InterPro" id="IPR013842">
    <property type="entry name" value="LepA_CTD"/>
</dbReference>
<dbReference type="CDD" id="cd01890">
    <property type="entry name" value="LepA"/>
    <property type="match status" value="1"/>
</dbReference>
<dbReference type="PANTHER" id="PTHR43512">
    <property type="entry name" value="TRANSLATION FACTOR GUF1-RELATED"/>
    <property type="match status" value="1"/>
</dbReference>
<dbReference type="CDD" id="cd03709">
    <property type="entry name" value="lepA_C"/>
    <property type="match status" value="1"/>
</dbReference>
<dbReference type="InterPro" id="IPR035647">
    <property type="entry name" value="EFG_III/V"/>
</dbReference>
<evidence type="ECO:0000256" key="1">
    <source>
        <dbReference type="ARBA" id="ARBA00005454"/>
    </source>
</evidence>
<evidence type="ECO:0000256" key="4">
    <source>
        <dbReference type="ARBA" id="ARBA00022801"/>
    </source>
</evidence>
<comment type="caution">
    <text evidence="14">The sequence shown here is derived from an EMBL/GenBank/DDBJ whole genome shotgun (WGS) entry which is preliminary data.</text>
</comment>
<sequence length="604" mass="67601">MPTYDRKHIRNFCIIAHIDHGKSTLADRIIEKTGLLTEREMQDQILDTMELERERGITIKSQATRTVYRAADGEEYIFNLIDTPGHVDFNYEVSRALAACDGAVLVVDASQGIEAQTLANVYMALDHDLEVIPVINKVDLPSAEPDKVAAEIEDVIGIEAESAPRISAKTGLNVDQVLEAIVKQLPPPGGDEKAPLQALIFDSLYDSYKGVIVFLRVKNGTVRKGDRVRMMATGAEMDVVEIGYFAPGRFIPCDELSAGMVGYLTASIKNVRDTRVGDTVTHAKNPAAEALPGYKKVTPMVYCGLYPADAAQYQDLRDALEKLQLNDASLTYEPETSLALGFGFRCGFLGLLHLEIIQERLEREYDLDLVTTAPGVVYRVYKTDGTMLELTNPSNLPDAAEIEHMEEPVVSAEIMLTREFIGPIMQLCQERRGLYLGTDYMEQDRAILKYELPLNEIIYDFFDALKSRSRGYASLDYELKGYRPSKLVKLDILINRETIDALSFIVFADGAYERGRKMCEKLTKEIPRQLFDIPIQAAIGSKIIARETVKAMRKDVLAKCYGGDISRKKKLLEKQKEGKKRMRQIGSVEVPQKAFMSVLKLSDE</sequence>
<dbReference type="Gene3D" id="3.30.70.240">
    <property type="match status" value="1"/>
</dbReference>
<evidence type="ECO:0000256" key="10">
    <source>
        <dbReference type="ARBA" id="ARBA00061052"/>
    </source>
</evidence>
<dbReference type="GO" id="GO:0003746">
    <property type="term" value="F:translation elongation factor activity"/>
    <property type="evidence" value="ECO:0007669"/>
    <property type="project" value="UniProtKB-UniRule"/>
</dbReference>
<keyword evidence="6 12" id="KW-0342">GTP-binding</keyword>
<evidence type="ECO:0000256" key="8">
    <source>
        <dbReference type="ARBA" id="ARBA00050293"/>
    </source>
</evidence>
<proteinExistence type="inferred from homology"/>
<keyword evidence="2 12" id="KW-1003">Cell membrane</keyword>
<dbReference type="GO" id="GO:0045727">
    <property type="term" value="P:positive regulation of translation"/>
    <property type="evidence" value="ECO:0007669"/>
    <property type="project" value="UniProtKB-UniRule"/>
</dbReference>
<evidence type="ECO:0000256" key="11">
    <source>
        <dbReference type="ARBA" id="ARBA00066744"/>
    </source>
</evidence>
<dbReference type="Gene3D" id="3.40.50.300">
    <property type="entry name" value="P-loop containing nucleotide triphosphate hydrolases"/>
    <property type="match status" value="1"/>
</dbReference>
<dbReference type="FunFam" id="2.40.30.10:FF:000015">
    <property type="entry name" value="Translation factor GUF1, mitochondrial"/>
    <property type="match status" value="1"/>
</dbReference>
<dbReference type="NCBIfam" id="TIGR00231">
    <property type="entry name" value="small_GTP"/>
    <property type="match status" value="1"/>
</dbReference>
<dbReference type="InterPro" id="IPR027417">
    <property type="entry name" value="P-loop_NTPase"/>
</dbReference>
<name>A0AA37DGL5_9FIRM</name>
<comment type="function">
    <text evidence="9 12">Required for accurate and efficient protein synthesis under certain stress conditions. May act as a fidelity factor of the translation reaction, by catalyzing a one-codon backward translocation of tRNAs on improperly translocated ribosomes. Back-translocation proceeds from a post-translocation (POST) complex to a pre-translocation (PRE) complex, thus giving elongation factor G a second chance to translocate the tRNAs correctly. Binds to ribosomes in a GTP-dependent manner.</text>
</comment>
<gene>
    <name evidence="12" type="primary">lepA</name>
    <name evidence="14" type="ORF">HMPREF9623_00849</name>
</gene>
<dbReference type="RefSeq" id="WP_009532682.1">
    <property type="nucleotide sequence ID" value="NZ_JH590862.1"/>
</dbReference>
<comment type="catalytic activity">
    <reaction evidence="8 12">
        <text>GTP + H2O = GDP + phosphate + H(+)</text>
        <dbReference type="Rhea" id="RHEA:19669"/>
        <dbReference type="ChEBI" id="CHEBI:15377"/>
        <dbReference type="ChEBI" id="CHEBI:15378"/>
        <dbReference type="ChEBI" id="CHEBI:37565"/>
        <dbReference type="ChEBI" id="CHEBI:43474"/>
        <dbReference type="ChEBI" id="CHEBI:58189"/>
        <dbReference type="EC" id="3.6.5.n1"/>
    </reaction>
</comment>
<protein>
    <recommendedName>
        <fullName evidence="11 12">Elongation factor 4</fullName>
        <shortName evidence="12">EF-4</shortName>
        <ecNumber evidence="11 12">3.6.5.n1</ecNumber>
    </recommendedName>
    <alternativeName>
        <fullName evidence="12">Ribosomal back-translocase LepA</fullName>
    </alternativeName>
</protein>
<dbReference type="PROSITE" id="PS00301">
    <property type="entry name" value="G_TR_1"/>
    <property type="match status" value="1"/>
</dbReference>
<dbReference type="EC" id="3.6.5.n1" evidence="11 12"/>
<dbReference type="Pfam" id="PF03144">
    <property type="entry name" value="GTP_EFTU_D2"/>
    <property type="match status" value="1"/>
</dbReference>
<evidence type="ECO:0000256" key="7">
    <source>
        <dbReference type="ARBA" id="ARBA00023136"/>
    </source>
</evidence>
<dbReference type="FunFam" id="3.30.70.870:FF:000004">
    <property type="entry name" value="Translation factor GUF1, mitochondrial"/>
    <property type="match status" value="1"/>
</dbReference>
<dbReference type="Gene3D" id="3.30.70.2570">
    <property type="entry name" value="Elongation factor 4, C-terminal domain"/>
    <property type="match status" value="1"/>
</dbReference>
<keyword evidence="14" id="KW-0251">Elongation factor</keyword>
<comment type="similarity">
    <text evidence="10">Belongs to the GTP-binding elongation factor family. LepA subfamily.</text>
</comment>
<dbReference type="CDD" id="cd03699">
    <property type="entry name" value="EF4_II"/>
    <property type="match status" value="1"/>
</dbReference>
<dbReference type="InterPro" id="IPR038363">
    <property type="entry name" value="LepA_C_sf"/>
</dbReference>
<evidence type="ECO:0000259" key="13">
    <source>
        <dbReference type="PROSITE" id="PS51722"/>
    </source>
</evidence>
<keyword evidence="4 12" id="KW-0378">Hydrolase</keyword>